<dbReference type="PANTHER" id="PTHR34531:SF1">
    <property type="entry name" value="CHROMOSOME 5 OPEN READING FRAME 34"/>
    <property type="match status" value="1"/>
</dbReference>
<feature type="domain" description="C5orf34-like N-terminal" evidence="2">
    <location>
        <begin position="5"/>
        <end position="74"/>
    </location>
</feature>
<protein>
    <recommendedName>
        <fullName evidence="7">DUF4524 domain-containing protein</fullName>
    </recommendedName>
</protein>
<dbReference type="InterPro" id="IPR053899">
    <property type="entry name" value="C5orf34-like_2nd"/>
</dbReference>
<feature type="domain" description="C5orf34-like" evidence="4">
    <location>
        <begin position="339"/>
        <end position="422"/>
    </location>
</feature>
<evidence type="ECO:0000259" key="4">
    <source>
        <dbReference type="Pfam" id="PF22834"/>
    </source>
</evidence>
<dbReference type="EMBL" id="JAIZAY010000013">
    <property type="protein sequence ID" value="KAJ8031054.1"/>
    <property type="molecule type" value="Genomic_DNA"/>
</dbReference>
<evidence type="ECO:0000256" key="1">
    <source>
        <dbReference type="SAM" id="MobiDB-lite"/>
    </source>
</evidence>
<accession>A0A9Q1BR45</accession>
<dbReference type="Pfam" id="PF22833">
    <property type="entry name" value="C5orf34_2nd"/>
    <property type="match status" value="1"/>
</dbReference>
<gene>
    <name evidence="5" type="ORF">HOLleu_27655</name>
</gene>
<dbReference type="AlphaFoldDB" id="A0A9Q1BR45"/>
<dbReference type="OrthoDB" id="75908at2759"/>
<dbReference type="InterPro" id="IPR027830">
    <property type="entry name" value="C5orf34-like_N"/>
</dbReference>
<feature type="region of interest" description="Disordered" evidence="1">
    <location>
        <begin position="156"/>
        <end position="176"/>
    </location>
</feature>
<dbReference type="Proteomes" id="UP001152320">
    <property type="component" value="Chromosome 13"/>
</dbReference>
<reference evidence="5" key="1">
    <citation type="submission" date="2021-10" db="EMBL/GenBank/DDBJ databases">
        <title>Tropical sea cucumber genome reveals ecological adaptation and Cuvierian tubules defense mechanism.</title>
        <authorList>
            <person name="Chen T."/>
        </authorList>
    </citation>
    <scope>NUCLEOTIDE SEQUENCE</scope>
    <source>
        <strain evidence="5">Nanhai2018</strain>
        <tissue evidence="5">Muscle</tissue>
    </source>
</reference>
<dbReference type="InterPro" id="IPR053901">
    <property type="entry name" value="C5orf34-like"/>
</dbReference>
<feature type="domain" description="C5orf34-like second" evidence="3">
    <location>
        <begin position="116"/>
        <end position="255"/>
    </location>
</feature>
<keyword evidence="6" id="KW-1185">Reference proteome</keyword>
<comment type="caution">
    <text evidence="5">The sequence shown here is derived from an EMBL/GenBank/DDBJ whole genome shotgun (WGS) entry which is preliminary data.</text>
</comment>
<evidence type="ECO:0000313" key="6">
    <source>
        <dbReference type="Proteomes" id="UP001152320"/>
    </source>
</evidence>
<dbReference type="InterPro" id="IPR053900">
    <property type="entry name" value="C5orf34-like_dom"/>
</dbReference>
<evidence type="ECO:0008006" key="7">
    <source>
        <dbReference type="Google" id="ProtNLM"/>
    </source>
</evidence>
<dbReference type="Pfam" id="PF22834">
    <property type="entry name" value="Polo_box_4"/>
    <property type="match status" value="1"/>
</dbReference>
<dbReference type="Pfam" id="PF15025">
    <property type="entry name" value="C5orf34-like_N"/>
    <property type="match status" value="1"/>
</dbReference>
<dbReference type="PANTHER" id="PTHR34531">
    <property type="entry name" value="ZGC:153352"/>
    <property type="match status" value="1"/>
</dbReference>
<evidence type="ECO:0000259" key="3">
    <source>
        <dbReference type="Pfam" id="PF22833"/>
    </source>
</evidence>
<sequence length="454" mass="51721">MAHSIILYDNDEVEAIFDDGKAVKLSPCGANVILPVETAPNFHPVSQPQILLQRTKFVTHQHRSQVQAALDFRNRFGEKVFLCRELLDSDSIMEYYVDIKAVNWPSSTSAVVVNPDGSLQLNSIDECASVTLAPNRQELSALFLCKLASEHNHTQGSTLSITKSSASSTKLGRKPYSQRALRDISYTLNFSAEKSEKTESDRQHQTTKSTYGLDDTYCSSKTSNSHENLIHYYVWQVQNHSIAQCPEIWRYPLRILMTKANILKESQDRKAGVMEENMTDEVGGCSSMHRNISLLPTSLPEKCPKSHLHKMSVKEKWELQMVLSDDVDDVRVGIKRRRIKVCYFKGVIYRVLWHPEPFLEIYPGDGSVLKSMPGEGTYFSYFTVKDDRLQEQILSVKTPPPVNIRCGSHILSFLLKRGNRFLSLMKLIDRNTRGHSEIVCWKVSFLGCRNKYLH</sequence>
<proteinExistence type="predicted"/>
<name>A0A9Q1BR45_HOLLE</name>
<feature type="compositionally biased region" description="Low complexity" evidence="1">
    <location>
        <begin position="157"/>
        <end position="170"/>
    </location>
</feature>
<organism evidence="5 6">
    <name type="scientific">Holothuria leucospilota</name>
    <name type="common">Black long sea cucumber</name>
    <name type="synonym">Mertensiothuria leucospilota</name>
    <dbReference type="NCBI Taxonomy" id="206669"/>
    <lineage>
        <taxon>Eukaryota</taxon>
        <taxon>Metazoa</taxon>
        <taxon>Echinodermata</taxon>
        <taxon>Eleutherozoa</taxon>
        <taxon>Echinozoa</taxon>
        <taxon>Holothuroidea</taxon>
        <taxon>Aspidochirotacea</taxon>
        <taxon>Aspidochirotida</taxon>
        <taxon>Holothuriidae</taxon>
        <taxon>Holothuria</taxon>
    </lineage>
</organism>
<evidence type="ECO:0000313" key="5">
    <source>
        <dbReference type="EMBL" id="KAJ8031054.1"/>
    </source>
</evidence>
<evidence type="ECO:0000259" key="2">
    <source>
        <dbReference type="Pfam" id="PF15025"/>
    </source>
</evidence>